<reference evidence="1" key="1">
    <citation type="submission" date="2024-01" db="EMBL/GenBank/DDBJ databases">
        <title>The genome sequence of Micromonospora mangrovi CCTCC AA 2012012.</title>
        <authorList>
            <person name="Gao J."/>
        </authorList>
    </citation>
    <scope>NUCLEOTIDE SEQUENCE</scope>
    <source>
        <strain evidence="1">CCTCC AA 2012012</strain>
    </source>
</reference>
<evidence type="ECO:0008006" key="3">
    <source>
        <dbReference type="Google" id="ProtNLM"/>
    </source>
</evidence>
<dbReference type="RefSeq" id="WP_350931030.1">
    <property type="nucleotide sequence ID" value="NZ_CP157762.1"/>
</dbReference>
<protein>
    <recommendedName>
        <fullName evidence="3">Tetratricopeptide repeat protein</fullName>
    </recommendedName>
</protein>
<dbReference type="AlphaFoldDB" id="A0AAU8H7U8"/>
<gene>
    <name evidence="2" type="ORF">ABUL08_17755</name>
    <name evidence="1" type="ORF">VK199_17690</name>
</gene>
<evidence type="ECO:0000313" key="2">
    <source>
        <dbReference type="EMBL" id="XCH72188.1"/>
    </source>
</evidence>
<name>A0AAU8H7U8_9ACTN</name>
<dbReference type="EMBL" id="CP159342">
    <property type="protein sequence ID" value="XCH72188.1"/>
    <property type="molecule type" value="Genomic_DNA"/>
</dbReference>
<evidence type="ECO:0000313" key="1">
    <source>
        <dbReference type="EMBL" id="XBP91490.1"/>
    </source>
</evidence>
<organism evidence="2">
    <name type="scientific">Micromonospora sp. CCTCC AA 2012012</name>
    <dbReference type="NCBI Taxonomy" id="3111921"/>
    <lineage>
        <taxon>Bacteria</taxon>
        <taxon>Bacillati</taxon>
        <taxon>Actinomycetota</taxon>
        <taxon>Actinomycetes</taxon>
        <taxon>Micromonosporales</taxon>
        <taxon>Micromonosporaceae</taxon>
        <taxon>Micromonospora</taxon>
    </lineage>
</organism>
<sequence>MLDRKLRRAACTFDRPLSWDVRNPHRVTRTSRTAPSQLPVPHPGPSLGLALLSTALLLVALGAFGRMSGRPAGEAPSSWWDRVWLVIQLVLHGLAKTVFGGPRPERWAQLGVLILVGCTFFTWRRWRQDWYVYLPGPVNVRTFDDAAGTDQGRSVYLRSRFCRQLAETSVYPPYSGPADPPPDGFFDVLAKEQGDLSNAPSFLPRVLAALWPRQAYQISGTLQRRKVEPRYGLSVTVTSFLGRTGSATTTYWGNSWEDATCKAAYWAMAKIVPVTRLAKTPPWRKWRGRDMPAELFEAYNEAKKRHDDLKLDDALWWYREALRLDPFNLDIRLMVGSVQEDLGLFLDALQTYQGALAVGQLEAHYTGALWSRKRRRLRRPLRYTGATVRQLRRHPEWIKLRFQYARTLGYAERVMAQWLPHNPGAKLDANTPYHWESRQNRERLCAALAERYWPAVLTCTGAGTRDEAKQLVREMLRHRSSAPVVLHLAAWQEFHRLYEDLTIAAFVPGAGAGFDRRLVRLMRDVWAPLRLMRTLHDARYDSPEGSRLELPAVGCLSDWWIWWRRRKADRALGIGWPASPMLLGDAIFAAQRRWNRAARLGYLDYYHAGCLYAFALQGYPLTAGTGPSAERAPVDRAAETLTYRAVENLREALMCTESGRAGRLTVQSDTQAGTASRLRTWIATSDPDLARLRNRAEFRFFQQDAYQPMKPVPLRPEDVSEVRVVAYAKNLLCEGARLLERHWHRQRLRRRQPRYLHDLVLWLRLDDRTWEVVERIALDGARYWADRAEFSRLVTRTVALQRTTGHHFPPPVPVYDDLRLDEVERLTDDQIQLPWVVDDAVARQVERIDRCLARLLQLARAAKATAHRSDQLLRQLDVDDVDLSSEDYTWICMARAALWQEVIELLDDTDLVVDATAPEDEQTEP</sequence>
<proteinExistence type="predicted"/>
<dbReference type="InterPro" id="IPR011990">
    <property type="entry name" value="TPR-like_helical_dom_sf"/>
</dbReference>
<reference evidence="2" key="2">
    <citation type="submission" date="2024-06" db="EMBL/GenBank/DDBJ databases">
        <title>Micromonospora mangrovi CCTCC AA 2012012 genome sequences.</title>
        <authorList>
            <person name="Gao J."/>
        </authorList>
    </citation>
    <scope>NUCLEOTIDE SEQUENCE</scope>
    <source>
        <strain evidence="2">CCTCC AA 2012012</strain>
    </source>
</reference>
<dbReference type="EMBL" id="CP157762">
    <property type="protein sequence ID" value="XBP91490.1"/>
    <property type="molecule type" value="Genomic_DNA"/>
</dbReference>
<dbReference type="Gene3D" id="1.25.40.10">
    <property type="entry name" value="Tetratricopeptide repeat domain"/>
    <property type="match status" value="1"/>
</dbReference>
<accession>A0AAU8H7U8</accession>
<dbReference type="SUPFAM" id="SSF48452">
    <property type="entry name" value="TPR-like"/>
    <property type="match status" value="1"/>
</dbReference>